<reference evidence="1" key="1">
    <citation type="submission" date="2021-10" db="EMBL/GenBank/DDBJ databases">
        <title>Psilocybe cubensis genome.</title>
        <authorList>
            <person name="Mckernan K.J."/>
            <person name="Crawford S."/>
            <person name="Trippe A."/>
            <person name="Kane L.T."/>
            <person name="Mclaughlin S."/>
        </authorList>
    </citation>
    <scope>NUCLEOTIDE SEQUENCE</scope>
    <source>
        <strain evidence="1">MGC-MH-2018</strain>
    </source>
</reference>
<proteinExistence type="predicted"/>
<organism evidence="1 2">
    <name type="scientific">Psilocybe cubensis</name>
    <name type="common">Psychedelic mushroom</name>
    <name type="synonym">Stropharia cubensis</name>
    <dbReference type="NCBI Taxonomy" id="181762"/>
    <lineage>
        <taxon>Eukaryota</taxon>
        <taxon>Fungi</taxon>
        <taxon>Dikarya</taxon>
        <taxon>Basidiomycota</taxon>
        <taxon>Agaricomycotina</taxon>
        <taxon>Agaricomycetes</taxon>
        <taxon>Agaricomycetidae</taxon>
        <taxon>Agaricales</taxon>
        <taxon>Agaricineae</taxon>
        <taxon>Strophariaceae</taxon>
        <taxon>Psilocybe</taxon>
    </lineage>
</organism>
<gene>
    <name evidence="1" type="ORF">JR316_0012451</name>
</gene>
<comment type="caution">
    <text evidence="1">The sequence shown here is derived from an EMBL/GenBank/DDBJ whole genome shotgun (WGS) entry which is preliminary data.</text>
</comment>
<protein>
    <submittedName>
        <fullName evidence="1">Uncharacterized protein</fullName>
    </submittedName>
</protein>
<sequence>MPNSNVRSHIGIYTRILLTLLLDKSARPTPKDMKLWVDVLRFIKRGATGGALGFFTYMELTIWLLGFHLLRPDRLRWLFFIMNGWGVYTSR</sequence>
<accession>A0ACB8GJX3</accession>
<name>A0ACB8GJX3_PSICU</name>
<evidence type="ECO:0000313" key="1">
    <source>
        <dbReference type="EMBL" id="KAH9475340.1"/>
    </source>
</evidence>
<keyword evidence="2" id="KW-1185">Reference proteome</keyword>
<dbReference type="EMBL" id="JAFIQS020000012">
    <property type="protein sequence ID" value="KAH9475340.1"/>
    <property type="molecule type" value="Genomic_DNA"/>
</dbReference>
<evidence type="ECO:0000313" key="2">
    <source>
        <dbReference type="Proteomes" id="UP000664032"/>
    </source>
</evidence>
<dbReference type="Proteomes" id="UP000664032">
    <property type="component" value="Unassembled WGS sequence"/>
</dbReference>